<comment type="subunit">
    <text evidence="2">The complex is composed of two ATP-binding proteins (LsrA), two transmembrane proteins (LsrC and LsrD) and a solute-binding protein (LsrB).</text>
</comment>
<dbReference type="RefSeq" id="WP_344418777.1">
    <property type="nucleotide sequence ID" value="NZ_BAAANN010000012.1"/>
</dbReference>
<feature type="transmembrane region" description="Helical" evidence="11">
    <location>
        <begin position="308"/>
        <end position="324"/>
    </location>
</feature>
<keyword evidence="13" id="KW-1185">Reference proteome</keyword>
<evidence type="ECO:0000256" key="1">
    <source>
        <dbReference type="ARBA" id="ARBA00004651"/>
    </source>
</evidence>
<evidence type="ECO:0000256" key="3">
    <source>
        <dbReference type="ARBA" id="ARBA00022448"/>
    </source>
</evidence>
<keyword evidence="7 11" id="KW-1133">Transmembrane helix</keyword>
<reference evidence="13" key="1">
    <citation type="journal article" date="2019" name="Int. J. Syst. Evol. Microbiol.">
        <title>The Global Catalogue of Microorganisms (GCM) 10K type strain sequencing project: providing services to taxonomists for standard genome sequencing and annotation.</title>
        <authorList>
            <consortium name="The Broad Institute Genomics Platform"/>
            <consortium name="The Broad Institute Genome Sequencing Center for Infectious Disease"/>
            <person name="Wu L."/>
            <person name="Ma J."/>
        </authorList>
    </citation>
    <scope>NUCLEOTIDE SEQUENCE [LARGE SCALE GENOMIC DNA]</scope>
    <source>
        <strain evidence="13">JCM 14545</strain>
    </source>
</reference>
<keyword evidence="4" id="KW-1003">Cell membrane</keyword>
<feature type="transmembrane region" description="Helical" evidence="11">
    <location>
        <begin position="23"/>
        <end position="40"/>
    </location>
</feature>
<evidence type="ECO:0000256" key="11">
    <source>
        <dbReference type="SAM" id="Phobius"/>
    </source>
</evidence>
<keyword evidence="3" id="KW-0813">Transport</keyword>
<evidence type="ECO:0000256" key="6">
    <source>
        <dbReference type="ARBA" id="ARBA00022692"/>
    </source>
</evidence>
<protein>
    <recommendedName>
        <fullName evidence="10">Autoinducer 2 import system permease protein LsrC</fullName>
    </recommendedName>
</protein>
<feature type="transmembrane region" description="Helical" evidence="11">
    <location>
        <begin position="128"/>
        <end position="145"/>
    </location>
</feature>
<keyword evidence="8 11" id="KW-0472">Membrane</keyword>
<evidence type="ECO:0000256" key="5">
    <source>
        <dbReference type="ARBA" id="ARBA00022519"/>
    </source>
</evidence>
<comment type="caution">
    <text evidence="12">The sequence shown here is derived from an EMBL/GenBank/DDBJ whole genome shotgun (WGS) entry which is preliminary data.</text>
</comment>
<evidence type="ECO:0000256" key="2">
    <source>
        <dbReference type="ARBA" id="ARBA00011262"/>
    </source>
</evidence>
<dbReference type="PANTHER" id="PTHR32196:SF29">
    <property type="entry name" value="AUTOINDUCER 2 IMPORT SYSTEM PERMEASE PROTEIN LSRC"/>
    <property type="match status" value="1"/>
</dbReference>
<evidence type="ECO:0000256" key="4">
    <source>
        <dbReference type="ARBA" id="ARBA00022475"/>
    </source>
</evidence>
<name>A0ABP5CCD9_9PSEU</name>
<dbReference type="EMBL" id="BAAANN010000012">
    <property type="protein sequence ID" value="GAA1960214.1"/>
    <property type="molecule type" value="Genomic_DNA"/>
</dbReference>
<dbReference type="PANTHER" id="PTHR32196">
    <property type="entry name" value="ABC TRANSPORTER PERMEASE PROTEIN YPHD-RELATED-RELATED"/>
    <property type="match status" value="1"/>
</dbReference>
<dbReference type="Proteomes" id="UP001501116">
    <property type="component" value="Unassembled WGS sequence"/>
</dbReference>
<evidence type="ECO:0000256" key="8">
    <source>
        <dbReference type="ARBA" id="ARBA00023136"/>
    </source>
</evidence>
<feature type="transmembrane region" description="Helical" evidence="11">
    <location>
        <begin position="224"/>
        <end position="247"/>
    </location>
</feature>
<proteinExistence type="predicted"/>
<comment type="function">
    <text evidence="9">Part of the ABC transporter complex LsrABCD involved in autoinducer 2 (AI-2) import. Probably responsible for the translocation of the substrate across the membrane.</text>
</comment>
<evidence type="ECO:0000256" key="7">
    <source>
        <dbReference type="ARBA" id="ARBA00022989"/>
    </source>
</evidence>
<gene>
    <name evidence="12" type="ORF">GCM10009754_33480</name>
</gene>
<feature type="transmembrane region" description="Helical" evidence="11">
    <location>
        <begin position="52"/>
        <end position="71"/>
    </location>
</feature>
<feature type="transmembrane region" description="Helical" evidence="11">
    <location>
        <begin position="259"/>
        <end position="288"/>
    </location>
</feature>
<organism evidence="12 13">
    <name type="scientific">Amycolatopsis minnesotensis</name>
    <dbReference type="NCBI Taxonomy" id="337894"/>
    <lineage>
        <taxon>Bacteria</taxon>
        <taxon>Bacillati</taxon>
        <taxon>Actinomycetota</taxon>
        <taxon>Actinomycetes</taxon>
        <taxon>Pseudonocardiales</taxon>
        <taxon>Pseudonocardiaceae</taxon>
        <taxon>Amycolatopsis</taxon>
    </lineage>
</organism>
<evidence type="ECO:0000313" key="13">
    <source>
        <dbReference type="Proteomes" id="UP001501116"/>
    </source>
</evidence>
<dbReference type="CDD" id="cd06579">
    <property type="entry name" value="TM_PBP1_transp_AraH_like"/>
    <property type="match status" value="1"/>
</dbReference>
<keyword evidence="6 11" id="KW-0812">Transmembrane</keyword>
<feature type="transmembrane region" description="Helical" evidence="11">
    <location>
        <begin position="77"/>
        <end position="95"/>
    </location>
</feature>
<feature type="transmembrane region" description="Helical" evidence="11">
    <location>
        <begin position="173"/>
        <end position="193"/>
    </location>
</feature>
<evidence type="ECO:0000313" key="12">
    <source>
        <dbReference type="EMBL" id="GAA1960214.1"/>
    </source>
</evidence>
<sequence>MTAVAVRGKRERVIAPLVTGQEIVLLVVVAALWFVLWWATPAFLSADSLRPLLIEVAPVALIGVGMTLVIVSAGIDVSVGSAMMVCGVITARLLVEAQVSLVVALLVAIAVGALLGAVNGVLIAWGRVHAIIITFGTLNLFQFVGRQLFGSQTVNGIPSTLDIFGRGDAGRTFGLPHSFLLMAVIAAAVWWYLRQTPGGRHFYAIGGDPVAAELAGVRVRRRVLLAYVVTGALVGLAAVFTIAKGTATLDQSIGSGKELAVIAAVVIGGTSIMGGRGSVLGTILGALLVQTVTSGVTQLGWPSDLSDLFVGVFVIIAVGADLLRERARRAKR</sequence>
<dbReference type="Pfam" id="PF02653">
    <property type="entry name" value="BPD_transp_2"/>
    <property type="match status" value="1"/>
</dbReference>
<keyword evidence="5" id="KW-0997">Cell inner membrane</keyword>
<feature type="transmembrane region" description="Helical" evidence="11">
    <location>
        <begin position="102"/>
        <end position="122"/>
    </location>
</feature>
<evidence type="ECO:0000256" key="9">
    <source>
        <dbReference type="ARBA" id="ARBA00025439"/>
    </source>
</evidence>
<comment type="subcellular location">
    <subcellularLocation>
        <location evidence="1">Cell membrane</location>
        <topology evidence="1">Multi-pass membrane protein</topology>
    </subcellularLocation>
</comment>
<evidence type="ECO:0000256" key="10">
    <source>
        <dbReference type="ARBA" id="ARBA00039382"/>
    </source>
</evidence>
<dbReference type="InterPro" id="IPR001851">
    <property type="entry name" value="ABC_transp_permease"/>
</dbReference>
<accession>A0ABP5CCD9</accession>